<dbReference type="RefSeq" id="WP_011102879.1">
    <property type="nucleotide sequence ID" value="NC_004574.1"/>
</dbReference>
<dbReference type="InterPro" id="IPR006311">
    <property type="entry name" value="TAT_signal"/>
</dbReference>
<dbReference type="PROSITE" id="PS51318">
    <property type="entry name" value="TAT"/>
    <property type="match status" value="1"/>
</dbReference>
<proteinExistence type="predicted"/>
<keyword evidence="2" id="KW-0614">Plasmid</keyword>
<organism evidence="2">
    <name type="scientific">Ruegeria sp. PR1b</name>
    <dbReference type="NCBI Taxonomy" id="185588"/>
    <lineage>
        <taxon>Bacteria</taxon>
        <taxon>Pseudomonadati</taxon>
        <taxon>Pseudomonadota</taxon>
        <taxon>Alphaproteobacteria</taxon>
        <taxon>Rhodobacterales</taxon>
        <taxon>Roseobacteraceae</taxon>
        <taxon>Ruegeria</taxon>
    </lineage>
</organism>
<feature type="signal peptide" evidence="1">
    <location>
        <begin position="1"/>
        <end position="38"/>
    </location>
</feature>
<evidence type="ECO:0000313" key="2">
    <source>
        <dbReference type="EMBL" id="AAN05253.1"/>
    </source>
</evidence>
<name>Q8KW10_9RHOB</name>
<dbReference type="Pfam" id="PF04214">
    <property type="entry name" value="DUF411"/>
    <property type="match status" value="1"/>
</dbReference>
<accession>Q8KW10</accession>
<sequence>MTKHNDLIGGEFMSTLTRRSLLLGAASLAALLSKVSLAQGAPAIHVLKDRNCGCCEAWVQILRADGFEVTTENSFGTLLIRHKLDNGIPQEMISCHTGEIDGYFIEGHVPPADIRRLLSERPDAIGLAVPGMPYGSPGMGPEDRREAYDVFLIRHDGSTEVFTSYAAAA</sequence>
<reference evidence="2" key="1">
    <citation type="journal article" date="2003" name="Plasmid">
        <title>Nucleotide sequence based characterizations of two cryptic plasmids from the marine bacterium Ruegeria isolate PR1b.</title>
        <authorList>
            <person name="Zhong Z."/>
            <person name="Caspi R."/>
            <person name="Helinski D."/>
            <person name="Knauf V."/>
            <person name="Sykes S."/>
            <person name="O'Byrne C."/>
            <person name="Shea T.P."/>
            <person name="Wilkinson J.E."/>
            <person name="DeLoughery C."/>
            <person name="Toukdarian A."/>
        </authorList>
    </citation>
    <scope>NUCLEOTIDE SEQUENCE</scope>
    <source>
        <strain evidence="2">PR1b</strain>
        <plasmid evidence="2">pSD25</plasmid>
    </source>
</reference>
<protein>
    <submittedName>
        <fullName evidence="2">RC180</fullName>
    </submittedName>
</protein>
<evidence type="ECO:0000256" key="1">
    <source>
        <dbReference type="SAM" id="SignalP"/>
    </source>
</evidence>
<dbReference type="AlphaFoldDB" id="Q8KW10"/>
<dbReference type="InterPro" id="IPR007332">
    <property type="entry name" value="DUF411"/>
</dbReference>
<feature type="chain" id="PRO_5004309365" evidence="1">
    <location>
        <begin position="39"/>
        <end position="169"/>
    </location>
</feature>
<keyword evidence="1" id="KW-0732">Signal</keyword>
<dbReference type="EMBL" id="AF416331">
    <property type="protein sequence ID" value="AAN05253.1"/>
    <property type="molecule type" value="Genomic_DNA"/>
</dbReference>
<geneLocation type="plasmid" evidence="2">
    <name>pSD25</name>
</geneLocation>